<accession>F4A170</accession>
<evidence type="ECO:0000313" key="2">
    <source>
        <dbReference type="Proteomes" id="UP000008457"/>
    </source>
</evidence>
<name>F4A170_MAHA5</name>
<dbReference type="InterPro" id="IPR014198">
    <property type="entry name" value="Spore_III_AB"/>
</dbReference>
<dbReference type="AlphaFoldDB" id="F4A170"/>
<reference evidence="2" key="1">
    <citation type="submission" date="2010-11" db="EMBL/GenBank/DDBJ databases">
        <title>The complete genome of Mahella australiensis DSM 15567.</title>
        <authorList>
            <consortium name="US DOE Joint Genome Institute (JGI-PGF)"/>
            <person name="Lucas S."/>
            <person name="Copeland A."/>
            <person name="Lapidus A."/>
            <person name="Bruce D."/>
            <person name="Goodwin L."/>
            <person name="Pitluck S."/>
            <person name="Kyrpides N."/>
            <person name="Mavromatis K."/>
            <person name="Pagani I."/>
            <person name="Ivanova N."/>
            <person name="Teshima H."/>
            <person name="Brettin T."/>
            <person name="Detter J.C."/>
            <person name="Han C."/>
            <person name="Tapia R."/>
            <person name="Land M."/>
            <person name="Hauser L."/>
            <person name="Markowitz V."/>
            <person name="Cheng J.-F."/>
            <person name="Hugenholtz P."/>
            <person name="Woyke T."/>
            <person name="Wu D."/>
            <person name="Spring S."/>
            <person name="Pukall R."/>
            <person name="Steenblock K."/>
            <person name="Schneider S."/>
            <person name="Klenk H.-P."/>
            <person name="Eisen J.A."/>
        </authorList>
    </citation>
    <scope>NUCLEOTIDE SEQUENCE [LARGE SCALE GENOMIC DNA]</scope>
    <source>
        <strain evidence="2">DSM 15567 / CIP 107919 / 50-1 BON</strain>
    </source>
</reference>
<dbReference type="EMBL" id="CP002360">
    <property type="protein sequence ID" value="AEE95973.1"/>
    <property type="molecule type" value="Genomic_DNA"/>
</dbReference>
<dbReference type="Pfam" id="PF09548">
    <property type="entry name" value="Spore_III_AB"/>
    <property type="match status" value="1"/>
</dbReference>
<dbReference type="STRING" id="697281.Mahau_0774"/>
<dbReference type="NCBIfam" id="TIGR02833">
    <property type="entry name" value="spore_III_AB"/>
    <property type="match status" value="1"/>
</dbReference>
<gene>
    <name evidence="1" type="ordered locus">Mahau_0774</name>
</gene>
<dbReference type="RefSeq" id="WP_013780403.1">
    <property type="nucleotide sequence ID" value="NC_015520.1"/>
</dbReference>
<dbReference type="PIRSF" id="PIRSF021435">
    <property type="entry name" value="SpoIIIAB"/>
    <property type="match status" value="1"/>
</dbReference>
<protein>
    <submittedName>
        <fullName evidence="1">Stage III sporulation protein AB</fullName>
    </submittedName>
</protein>
<dbReference type="OrthoDB" id="1957909at2"/>
<dbReference type="Proteomes" id="UP000008457">
    <property type="component" value="Chromosome"/>
</dbReference>
<evidence type="ECO:0000313" key="1">
    <source>
        <dbReference type="EMBL" id="AEE95973.1"/>
    </source>
</evidence>
<organism evidence="1 2">
    <name type="scientific">Mahella australiensis (strain DSM 15567 / CIP 107919 / 50-1 BON)</name>
    <dbReference type="NCBI Taxonomy" id="697281"/>
    <lineage>
        <taxon>Bacteria</taxon>
        <taxon>Bacillati</taxon>
        <taxon>Bacillota</taxon>
        <taxon>Clostridia</taxon>
        <taxon>Thermoanaerobacterales</taxon>
        <taxon>Thermoanaerobacterales Family IV. Incertae Sedis</taxon>
        <taxon>Mahella</taxon>
    </lineage>
</organism>
<proteinExistence type="predicted"/>
<sequence>MMLKLILSAVIVIASAMIGNIYSMKYAIRVTQLRRLQTALQMLETEVIYRYSPLPEAFKSVALSMKGEIQCIMEDTASMLADRKGYTIDHVWETALKHYAKSMALTSDDIGILLNLGKTLGSSDADNQIKYFELILNQLRQQEKYAEAEKAKNQKLYNNLGILGGLGIAILIL</sequence>
<keyword evidence="2" id="KW-1185">Reference proteome</keyword>
<dbReference type="eggNOG" id="ENOG5032S0Q">
    <property type="taxonomic scope" value="Bacteria"/>
</dbReference>
<dbReference type="KEGG" id="mas:Mahau_0774"/>
<reference evidence="1 2" key="2">
    <citation type="journal article" date="2011" name="Stand. Genomic Sci.">
        <title>Complete genome sequence of Mahella australiensis type strain (50-1 BON).</title>
        <authorList>
            <person name="Sikorski J."/>
            <person name="Teshima H."/>
            <person name="Nolan M."/>
            <person name="Lucas S."/>
            <person name="Hammon N."/>
            <person name="Deshpande S."/>
            <person name="Cheng J.F."/>
            <person name="Pitluck S."/>
            <person name="Liolios K."/>
            <person name="Pagani I."/>
            <person name="Ivanova N."/>
            <person name="Huntemann M."/>
            <person name="Mavromatis K."/>
            <person name="Ovchinikova G."/>
            <person name="Pati A."/>
            <person name="Tapia R."/>
            <person name="Han C."/>
            <person name="Goodwin L."/>
            <person name="Chen A."/>
            <person name="Palaniappan K."/>
            <person name="Land M."/>
            <person name="Hauser L."/>
            <person name="Ngatchou-Djao O.D."/>
            <person name="Rohde M."/>
            <person name="Pukall R."/>
            <person name="Spring S."/>
            <person name="Abt B."/>
            <person name="Goker M."/>
            <person name="Detter J.C."/>
            <person name="Woyke T."/>
            <person name="Bristow J."/>
            <person name="Markowitz V."/>
            <person name="Hugenholtz P."/>
            <person name="Eisen J.A."/>
            <person name="Kyrpides N.C."/>
            <person name="Klenk H.P."/>
            <person name="Lapidus A."/>
        </authorList>
    </citation>
    <scope>NUCLEOTIDE SEQUENCE [LARGE SCALE GENOMIC DNA]</scope>
    <source>
        <strain evidence="2">DSM 15567 / CIP 107919 / 50-1 BON</strain>
    </source>
</reference>
<dbReference type="HOGENOM" id="CLU_120887_1_2_9"/>